<feature type="compositionally biased region" description="Pro residues" evidence="6">
    <location>
        <begin position="987"/>
        <end position="1003"/>
    </location>
</feature>
<evidence type="ECO:0000256" key="6">
    <source>
        <dbReference type="SAM" id="MobiDB-lite"/>
    </source>
</evidence>
<evidence type="ECO:0000256" key="3">
    <source>
        <dbReference type="ARBA" id="ARBA00022833"/>
    </source>
</evidence>
<evidence type="ECO:0000259" key="7">
    <source>
        <dbReference type="PROSITE" id="PS50089"/>
    </source>
</evidence>
<keyword evidence="5" id="KW-0175">Coiled coil</keyword>
<evidence type="ECO:0000313" key="9">
    <source>
        <dbReference type="EMBL" id="TKS67681.1"/>
    </source>
</evidence>
<evidence type="ECO:0000256" key="2">
    <source>
        <dbReference type="ARBA" id="ARBA00022771"/>
    </source>
</evidence>
<gene>
    <name evidence="9" type="ORF">D9C73_000995</name>
</gene>
<feature type="compositionally biased region" description="Polar residues" evidence="6">
    <location>
        <begin position="965"/>
        <end position="985"/>
    </location>
</feature>
<feature type="domain" description="Tudor" evidence="8">
    <location>
        <begin position="639"/>
        <end position="696"/>
    </location>
</feature>
<feature type="domain" description="RING-type" evidence="7">
    <location>
        <begin position="12"/>
        <end position="60"/>
    </location>
</feature>
<feature type="coiled-coil region" evidence="5">
    <location>
        <begin position="154"/>
        <end position="181"/>
    </location>
</feature>
<dbReference type="CDD" id="cd16449">
    <property type="entry name" value="RING-HC"/>
    <property type="match status" value="1"/>
</dbReference>
<dbReference type="PROSITE" id="PS50089">
    <property type="entry name" value="ZF_RING_2"/>
    <property type="match status" value="1"/>
</dbReference>
<dbReference type="InterPro" id="IPR002999">
    <property type="entry name" value="Tudor"/>
</dbReference>
<dbReference type="EMBL" id="CM014079">
    <property type="protein sequence ID" value="TKS67681.1"/>
    <property type="molecule type" value="Genomic_DNA"/>
</dbReference>
<keyword evidence="10" id="KW-1185">Reference proteome</keyword>
<proteinExistence type="predicted"/>
<keyword evidence="2 4" id="KW-0863">Zinc-finger</keyword>
<feature type="region of interest" description="Disordered" evidence="6">
    <location>
        <begin position="950"/>
        <end position="1005"/>
    </location>
</feature>
<name>A0A4U5U2R9_COLLU</name>
<dbReference type="SUPFAM" id="SSF63748">
    <property type="entry name" value="Tudor/PWWP/MBT"/>
    <property type="match status" value="4"/>
</dbReference>
<keyword evidence="3" id="KW-0862">Zinc</keyword>
<dbReference type="Proteomes" id="UP000298787">
    <property type="component" value="Chromosome 2"/>
</dbReference>
<dbReference type="PANTHER" id="PTHR16442:SF1">
    <property type="entry name" value="RING FINGER PROTEIN 17"/>
    <property type="match status" value="1"/>
</dbReference>
<protein>
    <submittedName>
        <fullName evidence="9">RING finger protein 17</fullName>
    </submittedName>
</protein>
<feature type="compositionally biased region" description="Basic and acidic residues" evidence="6">
    <location>
        <begin position="950"/>
        <end position="964"/>
    </location>
</feature>
<dbReference type="SUPFAM" id="SSF57850">
    <property type="entry name" value="RING/U-box"/>
    <property type="match status" value="1"/>
</dbReference>
<dbReference type="PROSITE" id="PS00518">
    <property type="entry name" value="ZF_RING_1"/>
    <property type="match status" value="1"/>
</dbReference>
<dbReference type="PROSITE" id="PS50304">
    <property type="entry name" value="TUDOR"/>
    <property type="match status" value="2"/>
</dbReference>
<feature type="domain" description="Tudor" evidence="8">
    <location>
        <begin position="1244"/>
        <end position="1304"/>
    </location>
</feature>
<dbReference type="STRING" id="240159.A0A4U5U2R9"/>
<evidence type="ECO:0000313" key="10">
    <source>
        <dbReference type="Proteomes" id="UP000298787"/>
    </source>
</evidence>
<dbReference type="InterPro" id="IPR035437">
    <property type="entry name" value="SNase_OB-fold_sf"/>
</dbReference>
<dbReference type="Pfam" id="PF00567">
    <property type="entry name" value="TUDOR"/>
    <property type="match status" value="5"/>
</dbReference>
<dbReference type="GO" id="GO:0008270">
    <property type="term" value="F:zinc ion binding"/>
    <property type="evidence" value="ECO:0007669"/>
    <property type="project" value="UniProtKB-KW"/>
</dbReference>
<evidence type="ECO:0000256" key="5">
    <source>
        <dbReference type="SAM" id="Coils"/>
    </source>
</evidence>
<dbReference type="InterPro" id="IPR017907">
    <property type="entry name" value="Znf_RING_CS"/>
</dbReference>
<dbReference type="PANTHER" id="PTHR16442">
    <property type="entry name" value="RING FINGER PROTEIN 17"/>
    <property type="match status" value="1"/>
</dbReference>
<dbReference type="Gene3D" id="2.40.50.90">
    <property type="match status" value="2"/>
</dbReference>
<dbReference type="SMART" id="SM00184">
    <property type="entry name" value="RING"/>
    <property type="match status" value="1"/>
</dbReference>
<evidence type="ECO:0000259" key="8">
    <source>
        <dbReference type="PROSITE" id="PS50304"/>
    </source>
</evidence>
<reference evidence="9 10" key="1">
    <citation type="submission" date="2019-01" db="EMBL/GenBank/DDBJ databases">
        <title>Genome Assembly of Collichthys lucidus.</title>
        <authorList>
            <person name="Cai M."/>
            <person name="Xiao S."/>
        </authorList>
    </citation>
    <scope>NUCLEOTIDE SEQUENCE [LARGE SCALE GENOMIC DNA]</scope>
    <source>
        <strain evidence="9">JT15FE1705JMU</strain>
        <tissue evidence="9">Muscle</tissue>
    </source>
</reference>
<dbReference type="SMART" id="SM00333">
    <property type="entry name" value="TUDOR"/>
    <property type="match status" value="3"/>
</dbReference>
<keyword evidence="1" id="KW-0479">Metal-binding</keyword>
<dbReference type="InterPro" id="IPR001841">
    <property type="entry name" value="Znf_RING"/>
</dbReference>
<feature type="region of interest" description="Disordered" evidence="6">
    <location>
        <begin position="786"/>
        <end position="805"/>
    </location>
</feature>
<dbReference type="InterPro" id="IPR013083">
    <property type="entry name" value="Znf_RING/FYVE/PHD"/>
</dbReference>
<organism evidence="9 10">
    <name type="scientific">Collichthys lucidus</name>
    <name type="common">Big head croaker</name>
    <name type="synonym">Sciaena lucida</name>
    <dbReference type="NCBI Taxonomy" id="240159"/>
    <lineage>
        <taxon>Eukaryota</taxon>
        <taxon>Metazoa</taxon>
        <taxon>Chordata</taxon>
        <taxon>Craniata</taxon>
        <taxon>Vertebrata</taxon>
        <taxon>Euteleostomi</taxon>
        <taxon>Actinopterygii</taxon>
        <taxon>Neopterygii</taxon>
        <taxon>Teleostei</taxon>
        <taxon>Neoteleostei</taxon>
        <taxon>Acanthomorphata</taxon>
        <taxon>Eupercaria</taxon>
        <taxon>Sciaenidae</taxon>
        <taxon>Collichthys</taxon>
    </lineage>
</organism>
<accession>A0A4U5U2R9</accession>
<sequence>MDRGDNSSAVVCKLCGEAFTLPEDEADGNLPRVLSCGHIYCTTCLLSIQCDSIIRCPECEVAFTVPEGGVYELQEESRIIGLIYTAKINKTRRCERLKTYRRKSFPPSTHNKGDMQQPVDHKKIKKTVDEALCRGAENLAQLEHIYKTLTTGLAEQVKRERARLEMELKQAADKAVHAVQKWKDVQLKQLTKLEAQFSTTQVVVCCVQERIKALKISMQMAKEICRVPFLEQHCTLDKVLETLKAPVDSRSFDMKCTDMDSGIRYSPRRAESKNSNCTPPRPRCANTRKQAQKSPASHSLSSESSSPSPKPHRRSRTSQHNATSDLQTPDVIVEHLEESQKHALPPTGPELANGRGRINRRRRCLVFDKSRSVTQWVVVAHIVNPNQFYVHYVTERKENETLSRKINQFCYKDGSHFTASDTVETGSVVFVKWTDGLWCRANVLQIVEIGCVEDVKACPVDKLASIQVYFLDYGLTRSLVIQSDEATTESSLKAVNNHLRKVTEAMNMELGHFVPQAIRCSLKDLVPYDLDGDSLLVDLRKAPMNQSSDVPISVREYLVFIEVARFYSPVKLGRKPLLYYPPVYPKINTEVDVVVSHINNPADFFIQLVDNMESLLLSAKLQECYSATETGGDHLRVHCPVIGQAYVARYDDKWYRAQVIGHPGGREVEVYYVDFGNKNILSVSDLRMIKDEFFALPSMAIRCCLSDVIPLDGESWSDACTKRLISLAYQKLVTIVATETVPKTKPLPIKLFESILDRPLSNIAELLVEEGLACFKGGLKSKDASLPGESAVWDPPLEPSLATGDADAPDQKITGEQGEELLDVQPLLKLQTQLKDLKVKVSHVNSPSSFYVQLLQYNSQLKRVCELVKKGCALTEPQDVAWKADMYCAAHMNGVWERGQISSDVTSSDIAEELTDERPVPVTLFCSNRTGQFVSVADFLTSEGLALRERKPRNADVHDPKESDAQSPARETQTECSDDGNTQPSPFLKPTPSPSSHTPPKPAPRTIMSAEKVTTKLYQPPELPCPGHIQISVSAVGEDGLIYGRTENAVLGCAVIGPDMLWYRGQLLEVLGGHVKVQYVDYGLVENIPVVHVYPILLCEDVPQLCMPFQLHNANPVGGMWQQDAVAMLREMLLNRSVDIDIMRLMTPASLDTWDIDTEGLEGPQEPLLGPFISPDLPQEGEHFPVRVKHLLTPNELFLWPQREGVADAEVDGETLDEALSRINANINSLPQLDSFSCGDISSRLFPGGPCLAEYSDGNYYRAKLIRFTSVEPIMVLVQHVDFGSDDTLPITKLREMPAELLRFPSRALKVKVAGFKAPSVRNTQEDMLPYSPEWSITAAMEMIDLLNGRIKATVVAREPELTVLLYNEDGKLVHLPLVSSGLAELE</sequence>
<feature type="region of interest" description="Disordered" evidence="6">
    <location>
        <begin position="256"/>
        <end position="327"/>
    </location>
</feature>
<evidence type="ECO:0000256" key="4">
    <source>
        <dbReference type="PROSITE-ProRule" id="PRU00175"/>
    </source>
</evidence>
<evidence type="ECO:0000256" key="1">
    <source>
        <dbReference type="ARBA" id="ARBA00022723"/>
    </source>
</evidence>
<dbReference type="Gene3D" id="3.30.40.10">
    <property type="entry name" value="Zinc/RING finger domain, C3HC4 (zinc finger)"/>
    <property type="match status" value="1"/>
</dbReference>
<feature type="compositionally biased region" description="Low complexity" evidence="6">
    <location>
        <begin position="294"/>
        <end position="307"/>
    </location>
</feature>
<dbReference type="Gene3D" id="2.30.30.140">
    <property type="match status" value="4"/>
</dbReference>